<dbReference type="RefSeq" id="WP_085640375.1">
    <property type="nucleotide sequence ID" value="NZ_JFKC01000021.1"/>
</dbReference>
<dbReference type="OrthoDB" id="7946922at2"/>
<evidence type="ECO:0000313" key="1">
    <source>
        <dbReference type="EMBL" id="OSQ46978.1"/>
    </source>
</evidence>
<protein>
    <submittedName>
        <fullName evidence="1">Uncharacterized protein</fullName>
    </submittedName>
</protein>
<organism evidence="1 2">
    <name type="scientific">Marivita geojedonensis</name>
    <dbReference type="NCBI Taxonomy" id="1123756"/>
    <lineage>
        <taxon>Bacteria</taxon>
        <taxon>Pseudomonadati</taxon>
        <taxon>Pseudomonadota</taxon>
        <taxon>Alphaproteobacteria</taxon>
        <taxon>Rhodobacterales</taxon>
        <taxon>Roseobacteraceae</taxon>
        <taxon>Marivita</taxon>
    </lineage>
</organism>
<evidence type="ECO:0000313" key="2">
    <source>
        <dbReference type="Proteomes" id="UP000193926"/>
    </source>
</evidence>
<dbReference type="EMBL" id="JFKC01000021">
    <property type="protein sequence ID" value="OSQ46978.1"/>
    <property type="molecule type" value="Genomic_DNA"/>
</dbReference>
<keyword evidence="2" id="KW-1185">Reference proteome</keyword>
<gene>
    <name evidence="1" type="ORF">MGEO_16410</name>
</gene>
<proteinExistence type="predicted"/>
<comment type="caution">
    <text evidence="1">The sequence shown here is derived from an EMBL/GenBank/DDBJ whole genome shotgun (WGS) entry which is preliminary data.</text>
</comment>
<dbReference type="STRING" id="1123756.MGEO_16410"/>
<dbReference type="Proteomes" id="UP000193926">
    <property type="component" value="Unassembled WGS sequence"/>
</dbReference>
<dbReference type="AlphaFoldDB" id="A0A1X4NHD0"/>
<accession>A0A1X4NHD0</accession>
<dbReference type="SUPFAM" id="SSF51206">
    <property type="entry name" value="cAMP-binding domain-like"/>
    <property type="match status" value="1"/>
</dbReference>
<sequence length="141" mass="15543">MDDAPSDMTLSLARRFLNAGVWADVASGTLLTEEEAKFTALRYLACEDATVSVRGNALAEIKRSFMGEIGVLCGQPAMAMVQIKDPSRLFLISSDTLSKICRTENEFRWSINQYLVNATKSKLVEANNHLPNRTAQGSNQQ</sequence>
<dbReference type="Gene3D" id="2.60.120.10">
    <property type="entry name" value="Jelly Rolls"/>
    <property type="match status" value="1"/>
</dbReference>
<dbReference type="InterPro" id="IPR014710">
    <property type="entry name" value="RmlC-like_jellyroll"/>
</dbReference>
<reference evidence="1 2" key="1">
    <citation type="submission" date="2014-03" db="EMBL/GenBank/DDBJ databases">
        <title>The draft genome sequence of Marivita geojedonensis KCTC 23882.</title>
        <authorList>
            <person name="Lai Q."/>
            <person name="Shao Z."/>
        </authorList>
    </citation>
    <scope>NUCLEOTIDE SEQUENCE [LARGE SCALE GENOMIC DNA]</scope>
    <source>
        <strain evidence="1 2">DPG-138</strain>
    </source>
</reference>
<name>A0A1X4NHD0_9RHOB</name>
<dbReference type="InterPro" id="IPR018490">
    <property type="entry name" value="cNMP-bd_dom_sf"/>
</dbReference>